<evidence type="ECO:0000313" key="4">
    <source>
        <dbReference type="Proteomes" id="UP001172101"/>
    </source>
</evidence>
<dbReference type="InterPro" id="IPR058525">
    <property type="entry name" value="DUF8212"/>
</dbReference>
<feature type="domain" description="Heterokaryon incompatibility" evidence="1">
    <location>
        <begin position="22"/>
        <end position="108"/>
    </location>
</feature>
<feature type="domain" description="DUF8212" evidence="2">
    <location>
        <begin position="229"/>
        <end position="257"/>
    </location>
</feature>
<evidence type="ECO:0000313" key="3">
    <source>
        <dbReference type="EMBL" id="KAK0713472.1"/>
    </source>
</evidence>
<dbReference type="AlphaFoldDB" id="A0AA40ACQ2"/>
<reference evidence="3" key="1">
    <citation type="submission" date="2023-06" db="EMBL/GenBank/DDBJ databases">
        <title>Genome-scale phylogeny and comparative genomics of the fungal order Sordariales.</title>
        <authorList>
            <consortium name="Lawrence Berkeley National Laboratory"/>
            <person name="Hensen N."/>
            <person name="Bonometti L."/>
            <person name="Westerberg I."/>
            <person name="Brannstrom I.O."/>
            <person name="Guillou S."/>
            <person name="Cros-Aarteil S."/>
            <person name="Calhoun S."/>
            <person name="Haridas S."/>
            <person name="Kuo A."/>
            <person name="Mondo S."/>
            <person name="Pangilinan J."/>
            <person name="Riley R."/>
            <person name="LaButti K."/>
            <person name="Andreopoulos B."/>
            <person name="Lipzen A."/>
            <person name="Chen C."/>
            <person name="Yanf M."/>
            <person name="Daum C."/>
            <person name="Ng V."/>
            <person name="Clum A."/>
            <person name="Steindorff A."/>
            <person name="Ohm R."/>
            <person name="Martin F."/>
            <person name="Silar P."/>
            <person name="Natvig D."/>
            <person name="Lalanne C."/>
            <person name="Gautier V."/>
            <person name="Ament-velasquez S.L."/>
            <person name="Kruys A."/>
            <person name="Hutchinson M.I."/>
            <person name="Powell A.J."/>
            <person name="Barry K."/>
            <person name="Miller A.N."/>
            <person name="Grigoriev I.V."/>
            <person name="Debuchy R."/>
            <person name="Gladieux P."/>
            <person name="Thoren M.H."/>
            <person name="Johannesson H."/>
        </authorList>
    </citation>
    <scope>NUCLEOTIDE SEQUENCE</scope>
    <source>
        <strain evidence="3">SMH2392-1A</strain>
    </source>
</reference>
<name>A0AA40ACQ2_9PEZI</name>
<proteinExistence type="predicted"/>
<dbReference type="RefSeq" id="XP_060294795.1">
    <property type="nucleotide sequence ID" value="XM_060436137.1"/>
</dbReference>
<comment type="caution">
    <text evidence="3">The sequence shown here is derived from an EMBL/GenBank/DDBJ whole genome shotgun (WGS) entry which is preliminary data.</text>
</comment>
<dbReference type="PANTHER" id="PTHR10622:SF10">
    <property type="entry name" value="HET DOMAIN-CONTAINING PROTEIN"/>
    <property type="match status" value="1"/>
</dbReference>
<organism evidence="3 4">
    <name type="scientific">Lasiosphaeria miniovina</name>
    <dbReference type="NCBI Taxonomy" id="1954250"/>
    <lineage>
        <taxon>Eukaryota</taxon>
        <taxon>Fungi</taxon>
        <taxon>Dikarya</taxon>
        <taxon>Ascomycota</taxon>
        <taxon>Pezizomycotina</taxon>
        <taxon>Sordariomycetes</taxon>
        <taxon>Sordariomycetidae</taxon>
        <taxon>Sordariales</taxon>
        <taxon>Lasiosphaeriaceae</taxon>
        <taxon>Lasiosphaeria</taxon>
    </lineage>
</organism>
<evidence type="ECO:0000259" key="1">
    <source>
        <dbReference type="Pfam" id="PF06985"/>
    </source>
</evidence>
<evidence type="ECO:0000259" key="2">
    <source>
        <dbReference type="Pfam" id="PF26640"/>
    </source>
</evidence>
<gene>
    <name evidence="3" type="ORF">B0T26DRAFT_624212</name>
</gene>
<dbReference type="Pfam" id="PF06985">
    <property type="entry name" value="HET"/>
    <property type="match status" value="1"/>
</dbReference>
<dbReference type="PANTHER" id="PTHR10622">
    <property type="entry name" value="HET DOMAIN-CONTAINING PROTEIN"/>
    <property type="match status" value="1"/>
</dbReference>
<sequence>MWLINCSNYALERFDSAPHGLYLILSHTWGDGEVTFGDIANLEQARKMKGFQKIRGVCKVARSRGFSHAWVDTCCIDKTSSAELSESINSMFHWYRSAAVCIALLEDLDGGGGDGDGLATEEQLRPCRWFTRGWTLQEMIAPVFVEFYDKRWKLRGTKGQLISPLHAITRIDEDVLNGAADPLSLQSVAAARRMSWAADRTTTRVEDLAYCLMGIFGLNMPLLYGEGPKAFQRLQEMIVRTSGDMSVFAWHDPFEAFALGGSSFRGLFAAHPSQFRSCTTIETIHDPVIPAPSIAVTNAGIEF</sequence>
<dbReference type="EMBL" id="JAUIRO010000005">
    <property type="protein sequence ID" value="KAK0713472.1"/>
    <property type="molecule type" value="Genomic_DNA"/>
</dbReference>
<dbReference type="GeneID" id="85319407"/>
<protein>
    <submittedName>
        <fullName evidence="3">Heterokaryon incompatibility protein-domain-containing protein</fullName>
    </submittedName>
</protein>
<dbReference type="Proteomes" id="UP001172101">
    <property type="component" value="Unassembled WGS sequence"/>
</dbReference>
<accession>A0AA40ACQ2</accession>
<dbReference type="InterPro" id="IPR010730">
    <property type="entry name" value="HET"/>
</dbReference>
<keyword evidence="4" id="KW-1185">Reference proteome</keyword>
<feature type="non-terminal residue" evidence="3">
    <location>
        <position position="303"/>
    </location>
</feature>
<dbReference type="Pfam" id="PF26640">
    <property type="entry name" value="DUF8212"/>
    <property type="match status" value="1"/>
</dbReference>